<gene>
    <name evidence="1" type="primary">gwsG</name>
    <name evidence="1" type="ORF">GJV77_14170</name>
</gene>
<dbReference type="InterPro" id="IPR026455">
    <property type="entry name" value="GRASP_w_spasm"/>
</dbReference>
<dbReference type="EMBL" id="WMJY01000057">
    <property type="protein sequence ID" value="MTH31015.1"/>
    <property type="molecule type" value="Genomic_DNA"/>
</dbReference>
<protein>
    <submittedName>
        <fullName evidence="1">Grasp-with-spasm system ATP-grasp peptide maturase</fullName>
    </submittedName>
</protein>
<name>A0A7K1GQ31_9FLAO</name>
<evidence type="ECO:0000313" key="2">
    <source>
        <dbReference type="Proteomes" id="UP000488936"/>
    </source>
</evidence>
<keyword evidence="2" id="KW-1185">Reference proteome</keyword>
<dbReference type="Proteomes" id="UP000488936">
    <property type="component" value="Unassembled WGS sequence"/>
</dbReference>
<dbReference type="AlphaFoldDB" id="A0A7K1GQ31"/>
<proteinExistence type="predicted"/>
<dbReference type="Gene3D" id="3.30.470.20">
    <property type="entry name" value="ATP-grasp fold, B domain"/>
    <property type="match status" value="1"/>
</dbReference>
<sequence>MILILGREDDLSTTNVCEWLYHYNAKFFVLNTDDDHSKIKIDYFNFLEKKFLIRKKGIEYNLFDVNVVWNRRHGLDPKKFTNTYVTLDSQFFPEEKNKFHYHHTLEETRTLFEFIHHFIESNVNYKLGSFFANDVNKLVVLQSALAFGLKIPDSYILSTKKDLIEKINLLSPKRLITKPLTQGVYNAGLDGKYQYYNYVNAVEIDFVNEVEEVFFPSLFQEEIEKQLELRIFFLEDDYYSMAIFSQENETSKQDFRQNEYWNEPLRCVPFDLPHEIVEKLKSLMKKLKLNTGSIDMILTPEFEYVFLEVNPCGQFIMTSEPCNYNLEQKVALKLLHYDKR</sequence>
<dbReference type="NCBIfam" id="TIGR04192">
    <property type="entry name" value="GRASP_w_spasm"/>
    <property type="match status" value="1"/>
</dbReference>
<comment type="caution">
    <text evidence="1">The sequence shown here is derived from an EMBL/GenBank/DDBJ whole genome shotgun (WGS) entry which is preliminary data.</text>
</comment>
<reference evidence="1 2" key="1">
    <citation type="journal article" date="2006" name="Int. J. Syst. Evol. Microbiol.">
        <title>Myroides pelagicus sp. nov., isolated from seawater in Thailand.</title>
        <authorList>
            <person name="Yoon J."/>
            <person name="Maneerat S."/>
            <person name="Kawai F."/>
            <person name="Yokota A."/>
        </authorList>
    </citation>
    <scope>NUCLEOTIDE SEQUENCE [LARGE SCALE GENOMIC DNA]</scope>
    <source>
        <strain evidence="1 2">SM1T</strain>
    </source>
</reference>
<dbReference type="RefSeq" id="WP_155036981.1">
    <property type="nucleotide sequence ID" value="NZ_JBHTIG010000063.1"/>
</dbReference>
<evidence type="ECO:0000313" key="1">
    <source>
        <dbReference type="EMBL" id="MTH31015.1"/>
    </source>
</evidence>
<organism evidence="1 2">
    <name type="scientific">Myroides pelagicus</name>
    <dbReference type="NCBI Taxonomy" id="270914"/>
    <lineage>
        <taxon>Bacteria</taxon>
        <taxon>Pseudomonadati</taxon>
        <taxon>Bacteroidota</taxon>
        <taxon>Flavobacteriia</taxon>
        <taxon>Flavobacteriales</taxon>
        <taxon>Flavobacteriaceae</taxon>
        <taxon>Myroides</taxon>
    </lineage>
</organism>
<accession>A0A7K1GQ31</accession>
<dbReference type="SUPFAM" id="SSF56059">
    <property type="entry name" value="Glutathione synthetase ATP-binding domain-like"/>
    <property type="match status" value="1"/>
</dbReference>
<dbReference type="OrthoDB" id="583309at2"/>